<feature type="binding site" evidence="6">
    <location>
        <position position="194"/>
    </location>
    <ligand>
        <name>substrate</name>
    </ligand>
</feature>
<name>A0ABS2P3W5_9BACI</name>
<dbReference type="PANTHER" id="PTHR12544">
    <property type="entry name" value="GLUTAMINASE"/>
    <property type="match status" value="1"/>
</dbReference>
<evidence type="ECO:0000256" key="6">
    <source>
        <dbReference type="HAMAP-Rule" id="MF_00313"/>
    </source>
</evidence>
<evidence type="ECO:0000256" key="5">
    <source>
        <dbReference type="ARBA" id="ARBA00049534"/>
    </source>
</evidence>
<feature type="binding site" evidence="6">
    <location>
        <position position="162"/>
    </location>
    <ligand>
        <name>substrate</name>
    </ligand>
</feature>
<keyword evidence="8" id="KW-1185">Reference proteome</keyword>
<feature type="binding site" evidence="6">
    <location>
        <position position="169"/>
    </location>
    <ligand>
        <name>substrate</name>
    </ligand>
</feature>
<evidence type="ECO:0000256" key="3">
    <source>
        <dbReference type="ARBA" id="ARBA00012918"/>
    </source>
</evidence>
<dbReference type="Proteomes" id="UP000737402">
    <property type="component" value="Unassembled WGS sequence"/>
</dbReference>
<reference evidence="7 8" key="1">
    <citation type="submission" date="2021-01" db="EMBL/GenBank/DDBJ databases">
        <title>Genomic Encyclopedia of Type Strains, Phase IV (KMG-IV): sequencing the most valuable type-strain genomes for metagenomic binning, comparative biology and taxonomic classification.</title>
        <authorList>
            <person name="Goeker M."/>
        </authorList>
    </citation>
    <scope>NUCLEOTIDE SEQUENCE [LARGE SCALE GENOMIC DNA]</scope>
    <source>
        <strain evidence="7 8">DSM 25879</strain>
    </source>
</reference>
<keyword evidence="6" id="KW-0007">Acetylation</keyword>
<feature type="binding site" evidence="6">
    <location>
        <position position="246"/>
    </location>
    <ligand>
        <name>substrate</name>
    </ligand>
</feature>
<evidence type="ECO:0000256" key="4">
    <source>
        <dbReference type="ARBA" id="ARBA00022801"/>
    </source>
</evidence>
<comment type="subunit">
    <text evidence="2 6">Homotetramer.</text>
</comment>
<accession>A0ABS2P3W5</accession>
<comment type="catalytic activity">
    <reaction evidence="5 6">
        <text>L-glutamine + H2O = L-glutamate + NH4(+)</text>
        <dbReference type="Rhea" id="RHEA:15889"/>
        <dbReference type="ChEBI" id="CHEBI:15377"/>
        <dbReference type="ChEBI" id="CHEBI:28938"/>
        <dbReference type="ChEBI" id="CHEBI:29985"/>
        <dbReference type="ChEBI" id="CHEBI:58359"/>
        <dbReference type="EC" id="3.5.1.2"/>
    </reaction>
</comment>
<comment type="caution">
    <text evidence="7">The sequence shown here is derived from an EMBL/GenBank/DDBJ whole genome shotgun (WGS) entry which is preliminary data.</text>
</comment>
<dbReference type="EC" id="3.5.1.2" evidence="3 6"/>
<evidence type="ECO:0000313" key="7">
    <source>
        <dbReference type="EMBL" id="MBM7621657.1"/>
    </source>
</evidence>
<feature type="binding site" evidence="6">
    <location>
        <position position="117"/>
    </location>
    <ligand>
        <name>substrate</name>
    </ligand>
</feature>
<evidence type="ECO:0000256" key="1">
    <source>
        <dbReference type="ARBA" id="ARBA00011076"/>
    </source>
</evidence>
<dbReference type="NCBIfam" id="TIGR03814">
    <property type="entry name" value="Gln_ase"/>
    <property type="match status" value="1"/>
</dbReference>
<dbReference type="PANTHER" id="PTHR12544:SF29">
    <property type="entry name" value="GLUTAMINASE"/>
    <property type="match status" value="1"/>
</dbReference>
<dbReference type="InterPro" id="IPR015868">
    <property type="entry name" value="Glutaminase"/>
</dbReference>
<evidence type="ECO:0000313" key="8">
    <source>
        <dbReference type="Proteomes" id="UP000737402"/>
    </source>
</evidence>
<dbReference type="Pfam" id="PF04960">
    <property type="entry name" value="Glutaminase"/>
    <property type="match status" value="1"/>
</dbReference>
<sequence length="318" mass="34757">MVELTNEYIEEVVKACRPFASRGKVIDHIPDLDQSHLTNLGVTIVTLDGETYSAGEDQDNFSFQSISKVILLLMALEDFGKDIVFQKVGMEPTDDLFNSISNLEEYGGRRPYNPMINSGAIATASLIKGTTVEERFDRILDFLRKITENDKITMSEEVYNAECKNGARNKALSYFMESTGVLSSQESDAALDLYNRVNSIEINSLALAKMGCFLSNHGRLIGGKKQIIQAENIRTVKAIMLTSGMYNESGTYAVEVGFPLKSGVSGGIVGSVPGRMGIGIIGPAINRKGNSCAGGEALRILSRDLELSLLHDRNVRNL</sequence>
<dbReference type="Gene3D" id="3.40.710.10">
    <property type="entry name" value="DD-peptidase/beta-lactamase superfamily"/>
    <property type="match status" value="1"/>
</dbReference>
<comment type="similarity">
    <text evidence="1 6">Belongs to the glutaminase family.</text>
</comment>
<gene>
    <name evidence="6" type="primary">glsA</name>
    <name evidence="7" type="ORF">JOC95_003546</name>
</gene>
<dbReference type="HAMAP" id="MF_00313">
    <property type="entry name" value="Glutaminase"/>
    <property type="match status" value="1"/>
</dbReference>
<dbReference type="InterPro" id="IPR012338">
    <property type="entry name" value="Beta-lactam/transpept-like"/>
</dbReference>
<feature type="binding site" evidence="6">
    <location>
        <position position="264"/>
    </location>
    <ligand>
        <name>substrate</name>
    </ligand>
</feature>
<dbReference type="SUPFAM" id="SSF56601">
    <property type="entry name" value="beta-lactamase/transpeptidase-like"/>
    <property type="match status" value="1"/>
</dbReference>
<evidence type="ECO:0000256" key="2">
    <source>
        <dbReference type="ARBA" id="ARBA00011881"/>
    </source>
</evidence>
<organism evidence="7 8">
    <name type="scientific">Sutcliffiella tianshenii</name>
    <dbReference type="NCBI Taxonomy" id="1463404"/>
    <lineage>
        <taxon>Bacteria</taxon>
        <taxon>Bacillati</taxon>
        <taxon>Bacillota</taxon>
        <taxon>Bacilli</taxon>
        <taxon>Bacillales</taxon>
        <taxon>Bacillaceae</taxon>
        <taxon>Sutcliffiella</taxon>
    </lineage>
</organism>
<protein>
    <recommendedName>
        <fullName evidence="3 6">Glutaminase</fullName>
        <ecNumber evidence="3 6">3.5.1.2</ecNumber>
    </recommendedName>
</protein>
<proteinExistence type="inferred from homology"/>
<dbReference type="EMBL" id="JAFBED010000009">
    <property type="protein sequence ID" value="MBM7621657.1"/>
    <property type="molecule type" value="Genomic_DNA"/>
</dbReference>
<feature type="binding site" evidence="6">
    <location>
        <position position="65"/>
    </location>
    <ligand>
        <name>substrate</name>
    </ligand>
</feature>
<dbReference type="GO" id="GO:0004359">
    <property type="term" value="F:glutaminase activity"/>
    <property type="evidence" value="ECO:0007669"/>
    <property type="project" value="UniProtKB-EC"/>
</dbReference>
<keyword evidence="4 6" id="KW-0378">Hydrolase</keyword>